<dbReference type="GO" id="GO:0003743">
    <property type="term" value="F:translation initiation factor activity"/>
    <property type="evidence" value="ECO:0007669"/>
    <property type="project" value="UniProtKB-KW"/>
</dbReference>
<keyword evidence="3" id="KW-0396">Initiation factor</keyword>
<keyword evidence="4" id="KW-1185">Reference proteome</keyword>
<dbReference type="Proteomes" id="UP001157733">
    <property type="component" value="Chromosome"/>
</dbReference>
<sequence length="164" mass="18538">MRIHPRALRAIIITAMCALLAMPAMSVLAATEQDKTTTEDIGKKFDALTESIKNYSAQEKEEAVADVEKNLDYLDQRIDALQHKADRNMKTMSESAKKEMNEKLKTLKRERDEVQRWLGEMKHNSKDAWEDITDGFSDATSRLGKAFGQASDAFSKNKNKGNAR</sequence>
<feature type="signal peptide" evidence="2">
    <location>
        <begin position="1"/>
        <end position="29"/>
    </location>
</feature>
<keyword evidence="3" id="KW-0648">Protein biosynthesis</keyword>
<proteinExistence type="predicted"/>
<keyword evidence="2" id="KW-0732">Signal</keyword>
<dbReference type="RefSeq" id="WP_282010420.1">
    <property type="nucleotide sequence ID" value="NZ_OX336137.1"/>
</dbReference>
<name>A0ABM9HBL4_9BACT</name>
<organism evidence="3 4">
    <name type="scientific">Nitrospina watsonii</name>
    <dbReference type="NCBI Taxonomy" id="1323948"/>
    <lineage>
        <taxon>Bacteria</taxon>
        <taxon>Pseudomonadati</taxon>
        <taxon>Nitrospinota/Tectimicrobiota group</taxon>
        <taxon>Nitrospinota</taxon>
        <taxon>Nitrospinia</taxon>
        <taxon>Nitrospinales</taxon>
        <taxon>Nitrospinaceae</taxon>
        <taxon>Nitrospina</taxon>
    </lineage>
</organism>
<feature type="coiled-coil region" evidence="1">
    <location>
        <begin position="57"/>
        <end position="117"/>
    </location>
</feature>
<feature type="chain" id="PRO_5047433651" evidence="2">
    <location>
        <begin position="30"/>
        <end position="164"/>
    </location>
</feature>
<keyword evidence="1" id="KW-0175">Coiled coil</keyword>
<accession>A0ABM9HBL4</accession>
<dbReference type="SUPFAM" id="SSF58113">
    <property type="entry name" value="Apolipoprotein A-I"/>
    <property type="match status" value="1"/>
</dbReference>
<evidence type="ECO:0000256" key="1">
    <source>
        <dbReference type="SAM" id="Coils"/>
    </source>
</evidence>
<evidence type="ECO:0000256" key="2">
    <source>
        <dbReference type="SAM" id="SignalP"/>
    </source>
</evidence>
<dbReference type="EMBL" id="OX336137">
    <property type="protein sequence ID" value="CAI2717482.1"/>
    <property type="molecule type" value="Genomic_DNA"/>
</dbReference>
<reference evidence="3 4" key="1">
    <citation type="submission" date="2022-09" db="EMBL/GenBank/DDBJ databases">
        <authorList>
            <person name="Kop L."/>
        </authorList>
    </citation>
    <scope>NUCLEOTIDE SEQUENCE [LARGE SCALE GENOMIC DNA]</scope>
    <source>
        <strain evidence="3 4">347</strain>
    </source>
</reference>
<gene>
    <name evidence="3" type="ORF">NSPWAT_0623</name>
</gene>
<evidence type="ECO:0000313" key="3">
    <source>
        <dbReference type="EMBL" id="CAI2717482.1"/>
    </source>
</evidence>
<evidence type="ECO:0000313" key="4">
    <source>
        <dbReference type="Proteomes" id="UP001157733"/>
    </source>
</evidence>
<protein>
    <submittedName>
        <fullName evidence="3">Eukaryotic translation initiation factor 3 110 kDa subunit</fullName>
    </submittedName>
</protein>